<comment type="caution">
    <text evidence="2">The sequence shown here is derived from an EMBL/GenBank/DDBJ whole genome shotgun (WGS) entry which is preliminary data.</text>
</comment>
<dbReference type="EMBL" id="CAJOBP010034324">
    <property type="protein sequence ID" value="CAF4696633.1"/>
    <property type="molecule type" value="Genomic_DNA"/>
</dbReference>
<feature type="compositionally biased region" description="Basic and acidic residues" evidence="1">
    <location>
        <begin position="94"/>
        <end position="104"/>
    </location>
</feature>
<protein>
    <submittedName>
        <fullName evidence="2">Uncharacterized protein</fullName>
    </submittedName>
</protein>
<keyword evidence="3" id="KW-1185">Reference proteome</keyword>
<feature type="non-terminal residue" evidence="2">
    <location>
        <position position="154"/>
    </location>
</feature>
<feature type="compositionally biased region" description="Polar residues" evidence="1">
    <location>
        <begin position="42"/>
        <end position="72"/>
    </location>
</feature>
<accession>A0A821I769</accession>
<organism evidence="2 3">
    <name type="scientific">Rotaria socialis</name>
    <dbReference type="NCBI Taxonomy" id="392032"/>
    <lineage>
        <taxon>Eukaryota</taxon>
        <taxon>Metazoa</taxon>
        <taxon>Spiralia</taxon>
        <taxon>Gnathifera</taxon>
        <taxon>Rotifera</taxon>
        <taxon>Eurotatoria</taxon>
        <taxon>Bdelloidea</taxon>
        <taxon>Philodinida</taxon>
        <taxon>Philodinidae</taxon>
        <taxon>Rotaria</taxon>
    </lineage>
</organism>
<dbReference type="AlphaFoldDB" id="A0A821I769"/>
<evidence type="ECO:0000256" key="1">
    <source>
        <dbReference type="SAM" id="MobiDB-lite"/>
    </source>
</evidence>
<sequence length="154" mass="16948">SDPVSSPTPSHHATPIYMNTSIRNKIPHDVFVYPVFTSTPAQQQQSIHGRQSPSYDMHSNLTDWLSNGSHNVNDPRPDSATSSVLSRDSGVARSDPKSSRDFSAKSESSSKASLHNNNNSNHFMSNNYPSTLLRNGLPSLSSSNTIQRLLQQQQ</sequence>
<feature type="non-terminal residue" evidence="2">
    <location>
        <position position="1"/>
    </location>
</feature>
<feature type="compositionally biased region" description="Polar residues" evidence="1">
    <location>
        <begin position="128"/>
        <end position="140"/>
    </location>
</feature>
<name>A0A821I769_9BILA</name>
<gene>
    <name evidence="2" type="ORF">UJA718_LOCUS36027</name>
</gene>
<reference evidence="2" key="1">
    <citation type="submission" date="2021-02" db="EMBL/GenBank/DDBJ databases">
        <authorList>
            <person name="Nowell W R."/>
        </authorList>
    </citation>
    <scope>NUCLEOTIDE SEQUENCE</scope>
</reference>
<dbReference type="Proteomes" id="UP000663873">
    <property type="component" value="Unassembled WGS sequence"/>
</dbReference>
<feature type="compositionally biased region" description="Low complexity" evidence="1">
    <location>
        <begin position="105"/>
        <end position="127"/>
    </location>
</feature>
<evidence type="ECO:0000313" key="3">
    <source>
        <dbReference type="Proteomes" id="UP000663873"/>
    </source>
</evidence>
<evidence type="ECO:0000313" key="2">
    <source>
        <dbReference type="EMBL" id="CAF4696633.1"/>
    </source>
</evidence>
<proteinExistence type="predicted"/>
<feature type="region of interest" description="Disordered" evidence="1">
    <location>
        <begin position="42"/>
        <end position="140"/>
    </location>
</feature>